<keyword evidence="3" id="KW-0698">rRNA processing</keyword>
<feature type="compositionally biased region" description="Acidic residues" evidence="8">
    <location>
        <begin position="73"/>
        <end position="94"/>
    </location>
</feature>
<evidence type="ECO:0000256" key="5">
    <source>
        <dbReference type="ARBA" id="ARBA00023274"/>
    </source>
</evidence>
<evidence type="ECO:0000256" key="2">
    <source>
        <dbReference type="ARBA" id="ARBA00022517"/>
    </source>
</evidence>
<feature type="coiled-coil region" evidence="7">
    <location>
        <begin position="252"/>
        <end position="284"/>
    </location>
</feature>
<keyword evidence="4" id="KW-0539">Nucleus</keyword>
<feature type="compositionally biased region" description="Acidic residues" evidence="8">
    <location>
        <begin position="106"/>
        <end position="123"/>
    </location>
</feature>
<dbReference type="PANTHER" id="PTHR17039:SF0">
    <property type="entry name" value="U3 SMALL NUCLEOLAR RIBONUCLEOPROTEIN PROTEIN MPP10"/>
    <property type="match status" value="1"/>
</dbReference>
<dbReference type="STRING" id="871575.W1Q7D6"/>
<evidence type="ECO:0000256" key="8">
    <source>
        <dbReference type="SAM" id="MobiDB-lite"/>
    </source>
</evidence>
<evidence type="ECO:0000313" key="9">
    <source>
        <dbReference type="EMBL" id="ESW95867.1"/>
    </source>
</evidence>
<evidence type="ECO:0000256" key="7">
    <source>
        <dbReference type="SAM" id="Coils"/>
    </source>
</evidence>
<protein>
    <submittedName>
        <fullName evidence="9">U3 small nucleolar RNA-associated protein MPP10</fullName>
    </submittedName>
</protein>
<reference evidence="9 10" key="1">
    <citation type="journal article" date="2013" name="BMC Genomics">
        <title>Genome sequence and analysis of methylotrophic yeast Hansenula polymorpha DL1.</title>
        <authorList>
            <person name="Ravin N.V."/>
            <person name="Eldarov M.A."/>
            <person name="Kadnikov V.V."/>
            <person name="Beletsky A.V."/>
            <person name="Schneider J."/>
            <person name="Mardanova E.S."/>
            <person name="Smekalova E.M."/>
            <person name="Zvereva M.I."/>
            <person name="Dontsova O.A."/>
            <person name="Mardanov A.V."/>
            <person name="Skryabin K.G."/>
        </authorList>
    </citation>
    <scope>NUCLEOTIDE SEQUENCE [LARGE SCALE GENOMIC DNA]</scope>
    <source>
        <strain evidence="10">ATCC 26012 / BCRC 20466 / JCM 22074 / NRRL Y-7560 / DL-1</strain>
    </source>
</reference>
<comment type="caution">
    <text evidence="9">The sequence shown here is derived from an EMBL/GenBank/DDBJ whole genome shotgun (WGS) entry which is preliminary data.</text>
</comment>
<feature type="compositionally biased region" description="Basic residues" evidence="8">
    <location>
        <begin position="507"/>
        <end position="516"/>
    </location>
</feature>
<dbReference type="eggNOG" id="KOG2600">
    <property type="taxonomic scope" value="Eukaryota"/>
</dbReference>
<evidence type="ECO:0000313" key="10">
    <source>
        <dbReference type="Proteomes" id="UP000008673"/>
    </source>
</evidence>
<dbReference type="Proteomes" id="UP000008673">
    <property type="component" value="Unassembled WGS sequence"/>
</dbReference>
<sequence>MSLLEKLAEDPQSALISGLDETKLLTEAKQLIDPIAKQHSVLDEIYVDGLTPSQVWGQVKLVVEGVNERVWSDEWEDVEDEDEEEREEEEEEEERPVNIEGQEIASENENESDDSQSESDQSEVYESAQEGEGLGSDEEFFGNVSENGENESDTSVDVAPSKDAFGLNDQFFSIDDFNKQVMAMEEEQSEVDLDAEESSDEEIYHYDDFFKPQVDQKEQKEQKTAKPKQKAVSFDLQEEDYDAAFDSVMADFNNTNEQLSTFEKQQLKLQREIQELEAEAIKEKQWQMKGEVQAKQRDADALLDEELDFDRAAKPVPVITQETTETIEEIIKRRIRDEKFDELPKRVVSELADFRPSKKVEVSEEKSSKSLAELYEEEYLGKQDDAASAELKQAHNEISVLFDKLNHQLDSLCSAHFIPKPKERQLEVKVQTSTISMEDAQPLTMSDAQTLAPQEVYKPVSKVGKDEVLLKSGVVMSKAELSREEKQRLRRAKKRKQHNERREDSKKKRVGKAQQV</sequence>
<feature type="region of interest" description="Disordered" evidence="8">
    <location>
        <begin position="185"/>
        <end position="204"/>
    </location>
</feature>
<accession>W1Q7D6</accession>
<dbReference type="RefSeq" id="XP_013932297.1">
    <property type="nucleotide sequence ID" value="XM_014076822.1"/>
</dbReference>
<dbReference type="GO" id="GO:0000480">
    <property type="term" value="P:endonucleolytic cleavage in 5'-ETS of tricistronic rRNA transcript (SSU-rRNA, 5.8S rRNA, LSU-rRNA)"/>
    <property type="evidence" value="ECO:0007669"/>
    <property type="project" value="EnsemblFungi"/>
</dbReference>
<dbReference type="GO" id="GO:0000472">
    <property type="term" value="P:endonucleolytic cleavage to generate mature 5'-end of SSU-rRNA from (SSU-rRNA, 5.8S rRNA, LSU-rRNA)"/>
    <property type="evidence" value="ECO:0007669"/>
    <property type="project" value="EnsemblFungi"/>
</dbReference>
<dbReference type="GO" id="GO:0000447">
    <property type="term" value="P:endonucleolytic cleavage in ITS1 to separate SSU-rRNA from 5.8S rRNA and LSU-rRNA from tricistronic rRNA transcript (SSU-rRNA, 5.8S rRNA, LSU-rRNA)"/>
    <property type="evidence" value="ECO:0007669"/>
    <property type="project" value="EnsemblFungi"/>
</dbReference>
<keyword evidence="10" id="KW-1185">Reference proteome</keyword>
<feature type="compositionally biased region" description="Basic and acidic residues" evidence="8">
    <location>
        <begin position="209"/>
        <end position="224"/>
    </location>
</feature>
<dbReference type="GO" id="GO:0005732">
    <property type="term" value="C:sno(s)RNA-containing ribonucleoprotein complex"/>
    <property type="evidence" value="ECO:0007669"/>
    <property type="project" value="InterPro"/>
</dbReference>
<evidence type="ECO:0000256" key="3">
    <source>
        <dbReference type="ARBA" id="ARBA00022552"/>
    </source>
</evidence>
<evidence type="ECO:0000256" key="4">
    <source>
        <dbReference type="ARBA" id="ARBA00023242"/>
    </source>
</evidence>
<dbReference type="AlphaFoldDB" id="W1Q7D6"/>
<dbReference type="GO" id="GO:0042802">
    <property type="term" value="F:identical protein binding"/>
    <property type="evidence" value="ECO:0007669"/>
    <property type="project" value="EnsemblFungi"/>
</dbReference>
<dbReference type="GO" id="GO:0034457">
    <property type="term" value="C:Mpp10 complex"/>
    <property type="evidence" value="ECO:0007669"/>
    <property type="project" value="EnsemblFungi"/>
</dbReference>
<dbReference type="HOGENOM" id="CLU_011271_1_0_1"/>
<feature type="region of interest" description="Disordered" evidence="8">
    <location>
        <begin position="72"/>
        <end position="162"/>
    </location>
</feature>
<comment type="similarity">
    <text evidence="6">Belongs to the MPP10 family.</text>
</comment>
<feature type="region of interest" description="Disordered" evidence="8">
    <location>
        <begin position="209"/>
        <end position="233"/>
    </location>
</feature>
<name>W1Q7D6_OGAPD</name>
<keyword evidence="5" id="KW-0687">Ribonucleoprotein</keyword>
<dbReference type="OrthoDB" id="445326at2759"/>
<dbReference type="InterPro" id="IPR012173">
    <property type="entry name" value="Mpp10"/>
</dbReference>
<dbReference type="OMA" id="THFEYKP"/>
<dbReference type="GeneID" id="25771967"/>
<keyword evidence="2" id="KW-0690">Ribosome biogenesis</keyword>
<proteinExistence type="inferred from homology"/>
<feature type="compositionally biased region" description="Basic residues" evidence="8">
    <location>
        <begin position="488"/>
        <end position="499"/>
    </location>
</feature>
<organism evidence="9 10">
    <name type="scientific">Ogataea parapolymorpha (strain ATCC 26012 / BCRC 20466 / JCM 22074 / NRRL Y-7560 / DL-1)</name>
    <name type="common">Yeast</name>
    <name type="synonym">Hansenula polymorpha</name>
    <dbReference type="NCBI Taxonomy" id="871575"/>
    <lineage>
        <taxon>Eukaryota</taxon>
        <taxon>Fungi</taxon>
        <taxon>Dikarya</taxon>
        <taxon>Ascomycota</taxon>
        <taxon>Saccharomycotina</taxon>
        <taxon>Pichiomycetes</taxon>
        <taxon>Pichiales</taxon>
        <taxon>Pichiaceae</taxon>
        <taxon>Ogataea</taxon>
    </lineage>
</organism>
<evidence type="ECO:0000256" key="1">
    <source>
        <dbReference type="ARBA" id="ARBA00004604"/>
    </source>
</evidence>
<dbReference type="GO" id="GO:0032040">
    <property type="term" value="C:small-subunit processome"/>
    <property type="evidence" value="ECO:0007669"/>
    <property type="project" value="EnsemblFungi"/>
</dbReference>
<feature type="compositionally biased region" description="Acidic residues" evidence="8">
    <location>
        <begin position="185"/>
        <end position="201"/>
    </location>
</feature>
<evidence type="ECO:0000256" key="6">
    <source>
        <dbReference type="ARBA" id="ARBA00029455"/>
    </source>
</evidence>
<dbReference type="Pfam" id="PF04006">
    <property type="entry name" value="Mpp10"/>
    <property type="match status" value="1"/>
</dbReference>
<comment type="subcellular location">
    <subcellularLocation>
        <location evidence="1">Nucleus</location>
        <location evidence="1">Nucleolus</location>
    </subcellularLocation>
</comment>
<feature type="region of interest" description="Disordered" evidence="8">
    <location>
        <begin position="479"/>
        <end position="516"/>
    </location>
</feature>
<gene>
    <name evidence="9" type="ORF">HPODL_02514</name>
</gene>
<dbReference type="PANTHER" id="PTHR17039">
    <property type="entry name" value="U3 SMALL NUCLEOLAR RIBONUCLEOPROTEIN PROTEIN MPP10"/>
    <property type="match status" value="1"/>
</dbReference>
<dbReference type="KEGG" id="opa:HPODL_02514"/>
<dbReference type="PIRSF" id="PIRSF017300">
    <property type="entry name" value="snoRNP_Mpp10"/>
    <property type="match status" value="1"/>
</dbReference>
<keyword evidence="7" id="KW-0175">Coiled coil</keyword>
<dbReference type="EMBL" id="AEOI02000010">
    <property type="protein sequence ID" value="ESW95867.1"/>
    <property type="molecule type" value="Genomic_DNA"/>
</dbReference>